<evidence type="ECO:0000313" key="2">
    <source>
        <dbReference type="Proteomes" id="UP000261082"/>
    </source>
</evidence>
<name>A0A3E1Q666_9FLAO</name>
<proteinExistence type="predicted"/>
<dbReference type="Proteomes" id="UP000261082">
    <property type="component" value="Unassembled WGS sequence"/>
</dbReference>
<dbReference type="EMBL" id="QVID01000003">
    <property type="protein sequence ID" value="RFN57620.1"/>
    <property type="molecule type" value="Genomic_DNA"/>
</dbReference>
<evidence type="ECO:0008006" key="3">
    <source>
        <dbReference type="Google" id="ProtNLM"/>
    </source>
</evidence>
<protein>
    <recommendedName>
        <fullName evidence="3">Heat-shock protein Hsp90</fullName>
    </recommendedName>
</protein>
<evidence type="ECO:0000313" key="1">
    <source>
        <dbReference type="EMBL" id="RFN57620.1"/>
    </source>
</evidence>
<dbReference type="RefSeq" id="WP_117160520.1">
    <property type="nucleotide sequence ID" value="NZ_QVID01000003.1"/>
</dbReference>
<dbReference type="Pfam" id="PF20113">
    <property type="entry name" value="DUF6503"/>
    <property type="match status" value="1"/>
</dbReference>
<sequence>MKKILLLFAATTLFVSCNETQKQKTEKIPVEQNNGIGDGAPSLSTAFAEGVEKTHNKEAFLEHNNVSFDIALNFNGEERLNGTFTMRTNSTKIKYESEDGKTIIYDGKDVFLSPKDAEMKSARFDILTWPYFMAMPFKLTDPGTIWGPVEQVSEKDNEYSRAKLTFKNDIGDTADDWYEVYVDNNTNLLSYAAYIVTFGKSVEKAEEAPHAILYANYQVINDIAIANTWKFYNWSKEEGLYGDIIGDATLSNIKFTESADYTVSKNAKKVEAPK</sequence>
<gene>
    <name evidence="1" type="ORF">DZ858_14985</name>
</gene>
<accession>A0A3E1Q666</accession>
<comment type="caution">
    <text evidence="1">The sequence shown here is derived from an EMBL/GenBank/DDBJ whole genome shotgun (WGS) entry which is preliminary data.</text>
</comment>
<dbReference type="InterPro" id="IPR045444">
    <property type="entry name" value="DUF6503"/>
</dbReference>
<dbReference type="AlphaFoldDB" id="A0A3E1Q666"/>
<dbReference type="OrthoDB" id="282859at2"/>
<organism evidence="1 2">
    <name type="scientific">Marixanthomonas ophiurae</name>
    <dbReference type="NCBI Taxonomy" id="387659"/>
    <lineage>
        <taxon>Bacteria</taxon>
        <taxon>Pseudomonadati</taxon>
        <taxon>Bacteroidota</taxon>
        <taxon>Flavobacteriia</taxon>
        <taxon>Flavobacteriales</taxon>
        <taxon>Flavobacteriaceae</taxon>
        <taxon>Marixanthomonas</taxon>
    </lineage>
</organism>
<dbReference type="PROSITE" id="PS51257">
    <property type="entry name" value="PROKAR_LIPOPROTEIN"/>
    <property type="match status" value="1"/>
</dbReference>
<keyword evidence="2" id="KW-1185">Reference proteome</keyword>
<reference evidence="1 2" key="1">
    <citation type="journal article" date="2007" name="Int. J. Syst. Evol. Microbiol.">
        <title>Marixanthomonas ophiurae gen. nov., sp. nov., a marine bacterium of the family Flavobacteriaceae isolated from a deep-sea brittle star.</title>
        <authorList>
            <person name="Romanenko L.A."/>
            <person name="Uchino M."/>
            <person name="Frolova G.M."/>
            <person name="Mikhailov V.V."/>
        </authorList>
    </citation>
    <scope>NUCLEOTIDE SEQUENCE [LARGE SCALE GENOMIC DNA]</scope>
    <source>
        <strain evidence="1 2">KMM 3046</strain>
    </source>
</reference>